<dbReference type="InterPro" id="IPR036322">
    <property type="entry name" value="WD40_repeat_dom_sf"/>
</dbReference>
<keyword evidence="2" id="KW-0963">Cytoplasm</keyword>
<accession>A0A1L0C1N1</accession>
<dbReference type="PROSITE" id="PS50294">
    <property type="entry name" value="WD_REPEATS_REGION"/>
    <property type="match status" value="1"/>
</dbReference>
<dbReference type="Proteomes" id="UP000182259">
    <property type="component" value="Chromosome V"/>
</dbReference>
<evidence type="ECO:0000313" key="9">
    <source>
        <dbReference type="Proteomes" id="UP000182259"/>
    </source>
</evidence>
<dbReference type="Pfam" id="PF00400">
    <property type="entry name" value="WD40"/>
    <property type="match status" value="2"/>
</dbReference>
<evidence type="ECO:0000256" key="4">
    <source>
        <dbReference type="ARBA" id="ARBA00022694"/>
    </source>
</evidence>
<proteinExistence type="inferred from homology"/>
<dbReference type="AlphaFoldDB" id="A0A1L0C1N1"/>
<protein>
    <submittedName>
        <fullName evidence="8">CIC11C00000000021</fullName>
    </submittedName>
</protein>
<dbReference type="InterPro" id="IPR051973">
    <property type="entry name" value="tRNA_Anticodon_Mtase-Reg"/>
</dbReference>
<evidence type="ECO:0000256" key="6">
    <source>
        <dbReference type="ARBA" id="ARBA00038255"/>
    </source>
</evidence>
<evidence type="ECO:0000256" key="3">
    <source>
        <dbReference type="ARBA" id="ARBA00022574"/>
    </source>
</evidence>
<keyword evidence="5" id="KW-0677">Repeat</keyword>
<dbReference type="PANTHER" id="PTHR14344">
    <property type="entry name" value="WD REPEAT PROTEIN"/>
    <property type="match status" value="1"/>
</dbReference>
<comment type="similarity">
    <text evidence="6">Belongs to the WD repeat WDR6 family.</text>
</comment>
<evidence type="ECO:0000256" key="1">
    <source>
        <dbReference type="ARBA" id="ARBA00004496"/>
    </source>
</evidence>
<keyword evidence="4" id="KW-0819">tRNA processing</keyword>
<dbReference type="GO" id="GO:0005737">
    <property type="term" value="C:cytoplasm"/>
    <property type="evidence" value="ECO:0007669"/>
    <property type="project" value="UniProtKB-SubCell"/>
</dbReference>
<dbReference type="EMBL" id="LT635768">
    <property type="protein sequence ID" value="SGZ56650.1"/>
    <property type="molecule type" value="Genomic_DNA"/>
</dbReference>
<dbReference type="PROSITE" id="PS50082">
    <property type="entry name" value="WD_REPEATS_2"/>
    <property type="match status" value="2"/>
</dbReference>
<feature type="repeat" description="WD" evidence="7">
    <location>
        <begin position="845"/>
        <end position="865"/>
    </location>
</feature>
<keyword evidence="3 7" id="KW-0853">WD repeat</keyword>
<name>A0A1L0C1N1_9ASCO</name>
<dbReference type="SUPFAM" id="SSF50978">
    <property type="entry name" value="WD40 repeat-like"/>
    <property type="match status" value="2"/>
</dbReference>
<feature type="repeat" description="WD" evidence="7">
    <location>
        <begin position="191"/>
        <end position="232"/>
    </location>
</feature>
<sequence length="1011" mass="111718">MPGKNDVSSVNESLILEICHYGPVTAIKVHKNSIFVGYGPILKVFEIDSSSNAITLNSSQRAFKRNKIHSIDVLGSKVCVAGARSFAVVDLSTESNIQEKAINEWIVSSKFLDTNTLLLLTSHNEVLKIDIRDLVHFQFNVVDKIHCNEKSILYSGSITITNTGKIYVAAGTVMSGVIVWDLQTREILRVLTAHEGSIFGVIISPDGKYIISCSDDRSVKLCDFSTGNVLASGWGHGSRIWSLQFVSFSNESVDIFSTGEDCTARLWHYEAGSDSLVQTQLWDHCHLGKHIWSGDIDMANIGAAVTGGADGKLRIHDISALGKGVSSYSPQDITFMTSAVFEKKEVIKQFAELSECDLLVVVTTMGKVFTLFHGSQWTQVSISENDTSIIKESGMLHAFSSLNAAAIFTRLGDVLALSFHNSGELKSLEWIKGNDEPSKKIINVLMDEDKKKKEFYALLDCPNSNVPFEVKKFALRNDKLTVTASIELFKPDPKVFTPTSVHFDAKNQWLLVGSRHANFAIYNLAGEHYQLPLLVRKVCPGDTITSISTVKSADNYLVALLTVRDGTYLYMSISQENEKFKFEIILQNKVSRGIIEGGFVEEDDLYLYGFRASSFYLWNETKQIEIDHHLCGGAHRQWELIRHKGQFDYKFIYLNKSSLIMKGFHCRFNDSNRGLLIGGTHGREIRGVAVCPVQEQDGTSLLATASEDATIKLGKLDLNGNVANLWTMNNHISGLQTIDFMNQQYLASSAANEELLIWKIHRISSSVLTIVEHSRLSISDENPDLRIMDFASLEVNGGFWVAAGFSNSKIKVFFYDTEKKAFTLCIDDTYSTFCILNVNFITHNNQTYLMTGTTDGFITIWDVSSCLSTEKVHKLERLVVQQQLHQSGVKAVTIIPANNKWKLITGGDDNALVLSILTPTADGITLETVSFVEDAASATITGLSNVGNDKVFATSVDQIVRLWSISDDTLTCDSASYTTVADTGCCDTTEFNGQHLGVVGGAGLGLWTITK</sequence>
<gene>
    <name evidence="8" type="ORF">SAMEA4029009_CIC11G00000000021</name>
</gene>
<dbReference type="InterPro" id="IPR001680">
    <property type="entry name" value="WD40_rpt"/>
</dbReference>
<dbReference type="SMART" id="SM00320">
    <property type="entry name" value="WD40"/>
    <property type="match status" value="8"/>
</dbReference>
<dbReference type="PANTHER" id="PTHR14344:SF3">
    <property type="entry name" value="WD REPEAT-CONTAINING PROTEIN 6"/>
    <property type="match status" value="1"/>
</dbReference>
<comment type="subcellular location">
    <subcellularLocation>
        <location evidence="1">Cytoplasm</location>
    </subcellularLocation>
</comment>
<dbReference type="Gene3D" id="2.130.10.10">
    <property type="entry name" value="YVTN repeat-like/Quinoprotein amine dehydrogenase"/>
    <property type="match status" value="3"/>
</dbReference>
<dbReference type="GO" id="GO:0030488">
    <property type="term" value="P:tRNA methylation"/>
    <property type="evidence" value="ECO:0007669"/>
    <property type="project" value="TreeGrafter"/>
</dbReference>
<evidence type="ECO:0000313" key="8">
    <source>
        <dbReference type="EMBL" id="SGZ56650.1"/>
    </source>
</evidence>
<dbReference type="InterPro" id="IPR015943">
    <property type="entry name" value="WD40/YVTN_repeat-like_dom_sf"/>
</dbReference>
<evidence type="ECO:0000256" key="5">
    <source>
        <dbReference type="ARBA" id="ARBA00022737"/>
    </source>
</evidence>
<evidence type="ECO:0000256" key="2">
    <source>
        <dbReference type="ARBA" id="ARBA00022490"/>
    </source>
</evidence>
<reference evidence="8 9" key="1">
    <citation type="submission" date="2016-10" db="EMBL/GenBank/DDBJ databases">
        <authorList>
            <person name="de Groot N.N."/>
        </authorList>
    </citation>
    <scope>NUCLEOTIDE SEQUENCE [LARGE SCALE GENOMIC DNA]</scope>
    <source>
        <strain evidence="8 9">PYCC 4715</strain>
    </source>
</reference>
<evidence type="ECO:0000256" key="7">
    <source>
        <dbReference type="PROSITE-ProRule" id="PRU00221"/>
    </source>
</evidence>
<organism evidence="8 9">
    <name type="scientific">Sungouiella intermedia</name>
    <dbReference type="NCBI Taxonomy" id="45354"/>
    <lineage>
        <taxon>Eukaryota</taxon>
        <taxon>Fungi</taxon>
        <taxon>Dikarya</taxon>
        <taxon>Ascomycota</taxon>
        <taxon>Saccharomycotina</taxon>
        <taxon>Pichiomycetes</taxon>
        <taxon>Metschnikowiaceae</taxon>
        <taxon>Sungouiella</taxon>
    </lineage>
</organism>